<organism evidence="2 3">
    <name type="scientific">Methylobacter tundripaludum</name>
    <dbReference type="NCBI Taxonomy" id="173365"/>
    <lineage>
        <taxon>Bacteria</taxon>
        <taxon>Pseudomonadati</taxon>
        <taxon>Pseudomonadota</taxon>
        <taxon>Gammaproteobacteria</taxon>
        <taxon>Methylococcales</taxon>
        <taxon>Methylococcaceae</taxon>
        <taxon>Methylobacter</taxon>
    </lineage>
</organism>
<accession>A0A2S6GTW2</accession>
<gene>
    <name evidence="2" type="ORF">B0F88_11158</name>
</gene>
<dbReference type="SUPFAM" id="SSF55729">
    <property type="entry name" value="Acyl-CoA N-acyltransferases (Nat)"/>
    <property type="match status" value="1"/>
</dbReference>
<keyword evidence="2" id="KW-0808">Transferase</keyword>
<dbReference type="PROSITE" id="PS51186">
    <property type="entry name" value="GNAT"/>
    <property type="match status" value="1"/>
</dbReference>
<dbReference type="Pfam" id="PF00583">
    <property type="entry name" value="Acetyltransf_1"/>
    <property type="match status" value="1"/>
</dbReference>
<sequence length="180" mass="20311">MLNEAINRFVPNEYLVKWVTQDWEREQMLRLRQAVFCEEQGVFQGDDLDDIDRISTPIVALACVGGLPDEVVGTVRIHQAEPGVWWGSRLAVAADYRKQGNLGAALIRLAVTSAHAQDCHTFLAQVQSRNVPLFRRLHWNSLQEIELHGRPHHLMQADLAWYPPYADGETGFIATGRIAA</sequence>
<dbReference type="RefSeq" id="WP_104424490.1">
    <property type="nucleotide sequence ID" value="NZ_PTIY01000011.1"/>
</dbReference>
<dbReference type="GO" id="GO:0016747">
    <property type="term" value="F:acyltransferase activity, transferring groups other than amino-acyl groups"/>
    <property type="evidence" value="ECO:0007669"/>
    <property type="project" value="InterPro"/>
</dbReference>
<protein>
    <submittedName>
        <fullName evidence="2">Putative N-acetyltransferase (TIGR04045 family)</fullName>
    </submittedName>
</protein>
<name>A0A2S6GTW2_9GAMM</name>
<comment type="caution">
    <text evidence="2">The sequence shown here is derived from an EMBL/GenBank/DDBJ whole genome shotgun (WGS) entry which is preliminary data.</text>
</comment>
<dbReference type="CDD" id="cd04301">
    <property type="entry name" value="NAT_SF"/>
    <property type="match status" value="1"/>
</dbReference>
<proteinExistence type="predicted"/>
<evidence type="ECO:0000313" key="2">
    <source>
        <dbReference type="EMBL" id="PPK68650.1"/>
    </source>
</evidence>
<dbReference type="InterPro" id="IPR016181">
    <property type="entry name" value="Acyl_CoA_acyltransferase"/>
</dbReference>
<dbReference type="InterPro" id="IPR000182">
    <property type="entry name" value="GNAT_dom"/>
</dbReference>
<dbReference type="NCBIfam" id="TIGR04045">
    <property type="entry name" value="MSMEG_0567_GNAT"/>
    <property type="match status" value="1"/>
</dbReference>
<feature type="domain" description="N-acetyltransferase" evidence="1">
    <location>
        <begin position="14"/>
        <end position="167"/>
    </location>
</feature>
<dbReference type="Proteomes" id="UP000238071">
    <property type="component" value="Unassembled WGS sequence"/>
</dbReference>
<dbReference type="EMBL" id="PTIY01000011">
    <property type="protein sequence ID" value="PPK68650.1"/>
    <property type="molecule type" value="Genomic_DNA"/>
</dbReference>
<keyword evidence="3" id="KW-1185">Reference proteome</keyword>
<evidence type="ECO:0000259" key="1">
    <source>
        <dbReference type="PROSITE" id="PS51186"/>
    </source>
</evidence>
<dbReference type="AlphaFoldDB" id="A0A2S6GTW2"/>
<dbReference type="InterPro" id="IPR024035">
    <property type="entry name" value="MSMEG_0567_GNAT"/>
</dbReference>
<dbReference type="Gene3D" id="3.40.630.30">
    <property type="match status" value="1"/>
</dbReference>
<dbReference type="OrthoDB" id="9796171at2"/>
<evidence type="ECO:0000313" key="3">
    <source>
        <dbReference type="Proteomes" id="UP000238071"/>
    </source>
</evidence>
<reference evidence="2 3" key="1">
    <citation type="submission" date="2018-02" db="EMBL/GenBank/DDBJ databases">
        <title>Subsurface microbial communities from deep shales in Ohio and West Virginia, USA.</title>
        <authorList>
            <person name="Wrighton K."/>
        </authorList>
    </citation>
    <scope>NUCLEOTIDE SEQUENCE [LARGE SCALE GENOMIC DNA]</scope>
    <source>
        <strain evidence="2 3">OWC-G53F</strain>
    </source>
</reference>